<dbReference type="PROSITE" id="PS51387">
    <property type="entry name" value="FAD_PCMH"/>
    <property type="match status" value="1"/>
</dbReference>
<dbReference type="InterPro" id="IPR006094">
    <property type="entry name" value="Oxid_FAD_bind_N"/>
</dbReference>
<keyword evidence="3" id="KW-1185">Reference proteome</keyword>
<gene>
    <name evidence="2" type="ORF">GCM10009831_05040</name>
</gene>
<dbReference type="Pfam" id="PF01565">
    <property type="entry name" value="FAD_binding_4"/>
    <property type="match status" value="1"/>
</dbReference>
<evidence type="ECO:0000313" key="3">
    <source>
        <dbReference type="Proteomes" id="UP001500383"/>
    </source>
</evidence>
<proteinExistence type="predicted"/>
<evidence type="ECO:0000313" key="2">
    <source>
        <dbReference type="EMBL" id="GAA1699693.1"/>
    </source>
</evidence>
<reference evidence="2 3" key="1">
    <citation type="journal article" date="2019" name="Int. J. Syst. Evol. Microbiol.">
        <title>The Global Catalogue of Microorganisms (GCM) 10K type strain sequencing project: providing services to taxonomists for standard genome sequencing and annotation.</title>
        <authorList>
            <consortium name="The Broad Institute Genomics Platform"/>
            <consortium name="The Broad Institute Genome Sequencing Center for Infectious Disease"/>
            <person name="Wu L."/>
            <person name="Ma J."/>
        </authorList>
    </citation>
    <scope>NUCLEOTIDE SEQUENCE [LARGE SCALE GENOMIC DNA]</scope>
    <source>
        <strain evidence="2 3">JCM 16002</strain>
    </source>
</reference>
<feature type="domain" description="FAD-binding PCMH-type" evidence="1">
    <location>
        <begin position="59"/>
        <end position="231"/>
    </location>
</feature>
<dbReference type="Proteomes" id="UP001500383">
    <property type="component" value="Unassembled WGS sequence"/>
</dbReference>
<dbReference type="RefSeq" id="WP_182610658.1">
    <property type="nucleotide sequence ID" value="NZ_BAAAQG010000003.1"/>
</dbReference>
<dbReference type="PANTHER" id="PTHR11748">
    <property type="entry name" value="D-LACTATE DEHYDROGENASE"/>
    <property type="match status" value="1"/>
</dbReference>
<dbReference type="PANTHER" id="PTHR11748:SF119">
    <property type="entry name" value="D-2-HYDROXYGLUTARATE DEHYDROGENASE"/>
    <property type="match status" value="1"/>
</dbReference>
<dbReference type="InterPro" id="IPR036318">
    <property type="entry name" value="FAD-bd_PCMH-like_sf"/>
</dbReference>
<comment type="caution">
    <text evidence="2">The sequence shown here is derived from an EMBL/GenBank/DDBJ whole genome shotgun (WGS) entry which is preliminary data.</text>
</comment>
<organism evidence="2 3">
    <name type="scientific">Dietzia cercidiphylli</name>
    <dbReference type="NCBI Taxonomy" id="498199"/>
    <lineage>
        <taxon>Bacteria</taxon>
        <taxon>Bacillati</taxon>
        <taxon>Actinomycetota</taxon>
        <taxon>Actinomycetes</taxon>
        <taxon>Mycobacteriales</taxon>
        <taxon>Dietziaceae</taxon>
        <taxon>Dietzia</taxon>
    </lineage>
</organism>
<dbReference type="InterPro" id="IPR016169">
    <property type="entry name" value="FAD-bd_PCMH_sub2"/>
</dbReference>
<dbReference type="InterPro" id="IPR016166">
    <property type="entry name" value="FAD-bd_PCMH"/>
</dbReference>
<dbReference type="EMBL" id="BAAAQG010000003">
    <property type="protein sequence ID" value="GAA1699693.1"/>
    <property type="molecule type" value="Genomic_DNA"/>
</dbReference>
<dbReference type="Gene3D" id="3.30.465.10">
    <property type="match status" value="1"/>
</dbReference>
<dbReference type="SUPFAM" id="SSF56176">
    <property type="entry name" value="FAD-binding/transporter-associated domain-like"/>
    <property type="match status" value="1"/>
</dbReference>
<name>A0ABN2I6U2_9ACTN</name>
<sequence>MSETQTASPTAPTAPDVAGLVEDLSDLLGPELVLTDDRSLDKASQDGSYLSPILRAQWPIGRPEVVVRPTSVEQVPPIVRAAVRRGVPITSRGKGTGNYGQVVPLHGGLVLDLTALRGIDDVDPEAGTVTAEAGVRMMSLEKRLARDDSQLWMYPSTVQSTLGGFLAGGSAGTGTIVHGRNHEGFVEALDVVYAHPDAEIVHLTGEDAQPFVHTYGVAGIIVRATVRIEPLQDWRCLYASFDDHHDAFSVVPRIHRLDPAPRLCSADGAHVAGCLPPDEAIPPGRASLRAIVEASVVDEVSALVTGAGGVVEAVRKGVNESIKVSTLSYNHPTHWLQKAEPDTWFHMECQGDALVERLDEVEAVYPGGTLHLEAGHGRMFGMLNGHYTDPEAAYAGVPVLEELGVRVHSPHQYRVDHGTEEVRALAARTDPHGLLNPGRWEE</sequence>
<evidence type="ECO:0000259" key="1">
    <source>
        <dbReference type="PROSITE" id="PS51387"/>
    </source>
</evidence>
<protein>
    <submittedName>
        <fullName evidence="2">FAD-binding oxidoreductase</fullName>
    </submittedName>
</protein>
<accession>A0ABN2I6U2</accession>